<dbReference type="Proteomes" id="UP000250235">
    <property type="component" value="Unassembled WGS sequence"/>
</dbReference>
<accession>A0A2Z7ASH4</accession>
<feature type="region of interest" description="Disordered" evidence="1">
    <location>
        <begin position="87"/>
        <end position="120"/>
    </location>
</feature>
<keyword evidence="3" id="KW-1185">Reference proteome</keyword>
<feature type="compositionally biased region" description="Polar residues" evidence="1">
    <location>
        <begin position="26"/>
        <end position="39"/>
    </location>
</feature>
<dbReference type="AlphaFoldDB" id="A0A2Z7ASH4"/>
<name>A0A2Z7ASH4_9LAMI</name>
<dbReference type="EMBL" id="KV012500">
    <property type="protein sequence ID" value="KZV24844.1"/>
    <property type="molecule type" value="Genomic_DNA"/>
</dbReference>
<gene>
    <name evidence="2" type="ORF">F511_14727</name>
</gene>
<feature type="region of interest" description="Disordered" evidence="1">
    <location>
        <begin position="1"/>
        <end position="71"/>
    </location>
</feature>
<proteinExistence type="predicted"/>
<reference evidence="2 3" key="1">
    <citation type="journal article" date="2015" name="Proc. Natl. Acad. Sci. U.S.A.">
        <title>The resurrection genome of Boea hygrometrica: A blueprint for survival of dehydration.</title>
        <authorList>
            <person name="Xiao L."/>
            <person name="Yang G."/>
            <person name="Zhang L."/>
            <person name="Yang X."/>
            <person name="Zhao S."/>
            <person name="Ji Z."/>
            <person name="Zhou Q."/>
            <person name="Hu M."/>
            <person name="Wang Y."/>
            <person name="Chen M."/>
            <person name="Xu Y."/>
            <person name="Jin H."/>
            <person name="Xiao X."/>
            <person name="Hu G."/>
            <person name="Bao F."/>
            <person name="Hu Y."/>
            <person name="Wan P."/>
            <person name="Li L."/>
            <person name="Deng X."/>
            <person name="Kuang T."/>
            <person name="Xiang C."/>
            <person name="Zhu J.K."/>
            <person name="Oliver M.J."/>
            <person name="He Y."/>
        </authorList>
    </citation>
    <scope>NUCLEOTIDE SEQUENCE [LARGE SCALE GENOMIC DNA]</scope>
    <source>
        <strain evidence="3">cv. XS01</strain>
    </source>
</reference>
<feature type="compositionally biased region" description="Low complexity" evidence="1">
    <location>
        <begin position="40"/>
        <end position="52"/>
    </location>
</feature>
<evidence type="ECO:0000313" key="3">
    <source>
        <dbReference type="Proteomes" id="UP000250235"/>
    </source>
</evidence>
<protein>
    <submittedName>
        <fullName evidence="2">Uncharacterized protein</fullName>
    </submittedName>
</protein>
<evidence type="ECO:0000313" key="2">
    <source>
        <dbReference type="EMBL" id="KZV24844.1"/>
    </source>
</evidence>
<evidence type="ECO:0000256" key="1">
    <source>
        <dbReference type="SAM" id="MobiDB-lite"/>
    </source>
</evidence>
<sequence length="120" mass="13271">MTQATLITPGTRHKEEGGCSPRQPEAFNTSPDPTQYNGYSQTARRSQRTTQRPPKAQQPYTGSMVTTGNTPLSTTVTTLLTEIPNSRDATLHVAETEAQSRRRRSLSQSPTVELKRKKGQ</sequence>
<organism evidence="2 3">
    <name type="scientific">Dorcoceras hygrometricum</name>
    <dbReference type="NCBI Taxonomy" id="472368"/>
    <lineage>
        <taxon>Eukaryota</taxon>
        <taxon>Viridiplantae</taxon>
        <taxon>Streptophyta</taxon>
        <taxon>Embryophyta</taxon>
        <taxon>Tracheophyta</taxon>
        <taxon>Spermatophyta</taxon>
        <taxon>Magnoliopsida</taxon>
        <taxon>eudicotyledons</taxon>
        <taxon>Gunneridae</taxon>
        <taxon>Pentapetalae</taxon>
        <taxon>asterids</taxon>
        <taxon>lamiids</taxon>
        <taxon>Lamiales</taxon>
        <taxon>Gesneriaceae</taxon>
        <taxon>Didymocarpoideae</taxon>
        <taxon>Trichosporeae</taxon>
        <taxon>Loxocarpinae</taxon>
        <taxon>Dorcoceras</taxon>
    </lineage>
</organism>